<dbReference type="AlphaFoldDB" id="A0A9Q4KR18"/>
<dbReference type="EMBL" id="JAPXGP010000004">
    <property type="protein sequence ID" value="MCZ6161960.1"/>
    <property type="molecule type" value="Genomic_DNA"/>
</dbReference>
<evidence type="ECO:0000313" key="1">
    <source>
        <dbReference type="EMBL" id="MCZ6161960.1"/>
    </source>
</evidence>
<dbReference type="Proteomes" id="UP001075461">
    <property type="component" value="Unassembled WGS sequence"/>
</dbReference>
<comment type="caution">
    <text evidence="1">The sequence shown here is derived from an EMBL/GenBank/DDBJ whole genome shotgun (WGS) entry which is preliminary data.</text>
</comment>
<evidence type="ECO:0000313" key="2">
    <source>
        <dbReference type="Proteomes" id="UP001075461"/>
    </source>
</evidence>
<dbReference type="RefSeq" id="WP_269480272.1">
    <property type="nucleotide sequence ID" value="NZ_JAPXGJ010000001.1"/>
</dbReference>
<sequence>MSYRTRINNFQIFENNGYSKELIDELNRQGANIKENDDCYAFEIKDINPIIKIVDEYFQQEIKNLFQRKLNPYDLSSHWAIKEKKKPLYERVDNLVYFHILFQSYNFVQYLYEHKLVKRNNDGTHTILKKIVISGG</sequence>
<organism evidence="1 2">
    <name type="scientific">Campylobacter ureolyticus</name>
    <dbReference type="NCBI Taxonomy" id="827"/>
    <lineage>
        <taxon>Bacteria</taxon>
        <taxon>Pseudomonadati</taxon>
        <taxon>Campylobacterota</taxon>
        <taxon>Epsilonproteobacteria</taxon>
        <taxon>Campylobacterales</taxon>
        <taxon>Campylobacteraceae</taxon>
        <taxon>Campylobacter</taxon>
    </lineage>
</organism>
<name>A0A9Q4KR18_9BACT</name>
<protein>
    <submittedName>
        <fullName evidence="1">Uncharacterized protein</fullName>
    </submittedName>
</protein>
<gene>
    <name evidence="1" type="ORF">O6B92_06375</name>
</gene>
<accession>A0A9Q4KR18</accession>
<proteinExistence type="predicted"/>
<reference evidence="1" key="1">
    <citation type="submission" date="2022-12" db="EMBL/GenBank/DDBJ databases">
        <title>Species Delineation and Comparative Genomics within the Campylobacter ureolyticus Complex.</title>
        <authorList>
            <person name="Maki J."/>
            <person name="Howard M."/>
            <person name="Connelly S."/>
            <person name="Hardy D.J."/>
            <person name="Cameron A."/>
        </authorList>
    </citation>
    <scope>NUCLEOTIDE SEQUENCE</scope>
    <source>
        <strain evidence="1">URMC_786</strain>
    </source>
</reference>